<dbReference type="Pfam" id="PF13855">
    <property type="entry name" value="LRR_8"/>
    <property type="match status" value="2"/>
</dbReference>
<evidence type="ECO:0000313" key="14">
    <source>
        <dbReference type="EMBL" id="OAY69016.1"/>
    </source>
</evidence>
<evidence type="ECO:0000256" key="9">
    <source>
        <dbReference type="ARBA" id="ARBA00023136"/>
    </source>
</evidence>
<dbReference type="PANTHER" id="PTHR27000">
    <property type="entry name" value="LEUCINE-RICH REPEAT RECEPTOR-LIKE PROTEIN KINASE FAMILY PROTEIN-RELATED"/>
    <property type="match status" value="1"/>
</dbReference>
<dbReference type="SUPFAM" id="SSF52058">
    <property type="entry name" value="L domain-like"/>
    <property type="match status" value="4"/>
</dbReference>
<dbReference type="SMART" id="SM00365">
    <property type="entry name" value="LRR_SD22"/>
    <property type="match status" value="8"/>
</dbReference>
<dbReference type="Pfam" id="PF00560">
    <property type="entry name" value="LRR_1"/>
    <property type="match status" value="11"/>
</dbReference>
<keyword evidence="8 12" id="KW-1133">Transmembrane helix</keyword>
<dbReference type="InterPro" id="IPR013210">
    <property type="entry name" value="LRR_N_plant-typ"/>
</dbReference>
<dbReference type="FunFam" id="3.80.10.10:FF:000129">
    <property type="entry name" value="Leucine-rich repeat receptor-like kinase"/>
    <property type="match status" value="1"/>
</dbReference>
<comment type="caution">
    <text evidence="14">The sequence shown here is derived from an EMBL/GenBank/DDBJ whole genome shotgun (WGS) entry which is preliminary data.</text>
</comment>
<keyword evidence="10 14" id="KW-0675">Receptor</keyword>
<evidence type="ECO:0000313" key="15">
    <source>
        <dbReference type="Proteomes" id="UP000092600"/>
    </source>
</evidence>
<evidence type="ECO:0000256" key="5">
    <source>
        <dbReference type="ARBA" id="ARBA00022692"/>
    </source>
</evidence>
<proteinExistence type="inferred from homology"/>
<dbReference type="EMBL" id="LSRQ01004610">
    <property type="protein sequence ID" value="OAY69016.1"/>
    <property type="molecule type" value="Genomic_DNA"/>
</dbReference>
<dbReference type="Pfam" id="PF08263">
    <property type="entry name" value="LRRNT_2"/>
    <property type="match status" value="1"/>
</dbReference>
<dbReference type="PROSITE" id="PS51450">
    <property type="entry name" value="LRR"/>
    <property type="match status" value="3"/>
</dbReference>
<evidence type="ECO:0000256" key="10">
    <source>
        <dbReference type="ARBA" id="ARBA00023170"/>
    </source>
</evidence>
<name>A0A199UWM0_ANACO</name>
<comment type="similarity">
    <text evidence="2">Belongs to the RLP family.</text>
</comment>
<evidence type="ECO:0000256" key="1">
    <source>
        <dbReference type="ARBA" id="ARBA00004162"/>
    </source>
</evidence>
<dbReference type="SMART" id="SM00369">
    <property type="entry name" value="LRR_TYP"/>
    <property type="match status" value="14"/>
</dbReference>
<dbReference type="FunFam" id="3.80.10.10:FF:000041">
    <property type="entry name" value="LRR receptor-like serine/threonine-protein kinase ERECTA"/>
    <property type="match status" value="1"/>
</dbReference>
<reference evidence="14 15" key="1">
    <citation type="journal article" date="2016" name="DNA Res.">
        <title>The draft genome of MD-2 pineapple using hybrid error correction of long reads.</title>
        <authorList>
            <person name="Redwan R.M."/>
            <person name="Saidin A."/>
            <person name="Kumar S.V."/>
        </authorList>
    </citation>
    <scope>NUCLEOTIDE SEQUENCE [LARGE SCALE GENOMIC DNA]</scope>
    <source>
        <strain evidence="15">cv. MD2</strain>
        <tissue evidence="14">Leaf</tissue>
    </source>
</reference>
<comment type="subcellular location">
    <subcellularLocation>
        <location evidence="1">Cell membrane</location>
        <topology evidence="1">Single-pass membrane protein</topology>
    </subcellularLocation>
</comment>
<feature type="domain" description="Leucine-rich repeat-containing N-terminal plant-type" evidence="13">
    <location>
        <begin position="740"/>
        <end position="779"/>
    </location>
</feature>
<evidence type="ECO:0000259" key="13">
    <source>
        <dbReference type="Pfam" id="PF08263"/>
    </source>
</evidence>
<evidence type="ECO:0000256" key="4">
    <source>
        <dbReference type="ARBA" id="ARBA00022614"/>
    </source>
</evidence>
<dbReference type="Gene3D" id="3.80.10.10">
    <property type="entry name" value="Ribonuclease Inhibitor"/>
    <property type="match status" value="8"/>
</dbReference>
<feature type="transmembrane region" description="Helical" evidence="12">
    <location>
        <begin position="1363"/>
        <end position="1386"/>
    </location>
</feature>
<evidence type="ECO:0000256" key="6">
    <source>
        <dbReference type="ARBA" id="ARBA00022729"/>
    </source>
</evidence>
<keyword evidence="3" id="KW-1003">Cell membrane</keyword>
<dbReference type="Proteomes" id="UP000092600">
    <property type="component" value="Unassembled WGS sequence"/>
</dbReference>
<keyword evidence="9 12" id="KW-0472">Membrane</keyword>
<evidence type="ECO:0000256" key="2">
    <source>
        <dbReference type="ARBA" id="ARBA00009592"/>
    </source>
</evidence>
<keyword evidence="11" id="KW-0325">Glycoprotein</keyword>
<keyword evidence="6" id="KW-0732">Signal</keyword>
<dbReference type="GO" id="GO:0005886">
    <property type="term" value="C:plasma membrane"/>
    <property type="evidence" value="ECO:0007669"/>
    <property type="project" value="UniProtKB-SubCell"/>
</dbReference>
<organism evidence="14 15">
    <name type="scientific">Ananas comosus</name>
    <name type="common">Pineapple</name>
    <name type="synonym">Ananas ananas</name>
    <dbReference type="NCBI Taxonomy" id="4615"/>
    <lineage>
        <taxon>Eukaryota</taxon>
        <taxon>Viridiplantae</taxon>
        <taxon>Streptophyta</taxon>
        <taxon>Embryophyta</taxon>
        <taxon>Tracheophyta</taxon>
        <taxon>Spermatophyta</taxon>
        <taxon>Magnoliopsida</taxon>
        <taxon>Liliopsida</taxon>
        <taxon>Poales</taxon>
        <taxon>Bromeliaceae</taxon>
        <taxon>Bromelioideae</taxon>
        <taxon>Ananas</taxon>
    </lineage>
</organism>
<accession>A0A199UWM0</accession>
<keyword evidence="4" id="KW-0433">Leucine-rich repeat</keyword>
<dbReference type="STRING" id="4615.A0A199UWM0"/>
<keyword evidence="7" id="KW-0677">Repeat</keyword>
<dbReference type="InterPro" id="IPR003591">
    <property type="entry name" value="Leu-rich_rpt_typical-subtyp"/>
</dbReference>
<keyword evidence="5 12" id="KW-0812">Transmembrane</keyword>
<evidence type="ECO:0000256" key="3">
    <source>
        <dbReference type="ARBA" id="ARBA00022475"/>
    </source>
</evidence>
<dbReference type="InterPro" id="IPR001611">
    <property type="entry name" value="Leu-rich_rpt"/>
</dbReference>
<sequence length="1427" mass="156515">MKLRQLGRILEWDSDMPLGYGEAYFLMINTLFDKIYVITAINMRRLSRTRGGISCDLGSVSVKRVIGLDLSNKSLKGSVSSSLGGLDRLKQLNLSNNSLNGSVPVELFHLPHLELLDLSMNMLSGLIPVVSNLPSIRLFNISANSFRGTHPIFAGSSNLSVYDVSSNSFSGPVNTGICNSSDSIQVLRFSANMLSGEFPVGFGNCGSLSKLSLDANGLTGTLPDDLFTLSSLTKLNLQGNSLSGTVSNKMRNLSNVVRIDTSSNNFSGVIPNVFDSLHKLEFFDASSNELTGGLPPSLSNCSTLITIRLNNNFLTGNIDLNFTALPRLKHLSLGMNFFSGRIPSDLPSCLRMQSLNLGGNNLVGEIPSSFRNFTSLAMLGLYVNNFSNLFSALQILQSLPNLTYVLLDENFRDGELMPSEGIQGFANTEFLSISDCSLSGSIPPWLANLTKLKSLNISSDYLSGRIPSWLGNLDALFYLDFSSNLLTGEIPTSLTRMRSLMYGNSSQDIVLMFERNSSGKFLQYSSLRPSIILNNNKLVGSILPGFNSLVNLHVLDLSFNDISGTIPDLSGMSNLESLDLSHNHLTGAIPPSLSRLHFLSNFSVAYNNLSGQIPKEGQFDTFNDPSIYMDNYYLCGPPTENNCSKNSYTDGEGNNETKTTWSYFEIGLGFVIGFWSICGILIFKESWSNTFFEMIDKLFYKIYIIIIVRMRRGLPCFCSLLLLLPFAPLTCSQSQQSCNSGDLNALQGFVERLESSALGWSFSGSSSSNCCNWAGISCDAGFPLVKRVIGLDLSNKSLKGSVSSSLGGLDQLKQLNLSYNSLRGLVPVELFHLPHLELLDLSTNVLSGLIPAELNLSSIQVFNISFNSFNGRHPILAGSSNLSVYDVSSNSFSGPVNTGICNSSDSIQVLRFSANMFSGDFPAGFGNCSSLSELSLDANGLTGTLPDDLFTLSSLTKLNLQENSLSGTVSTNNFGNLSKLVHIDIFSNNFSGTIPNVFDRLSELNIWLSNNSLTGNIDLNFTALPRLKHLSLGWNFFSGRIPSDLPNCLQMQILNLGGNNLVGEIPSSFKNFTSLAILWLSDNNFFNLFSALQILQSLPSLIHLALDASFRGGELMPSDGIQGFANTELLFITFCGLSGSIPPWLTNLTKLKFLNISWNRLTGTIPSWLGNLNNLSYLDISNNLLIGEIPSSLTRMKSLVYGNSSQYIGFLIIGKSNGHFPEYSSLPPSIILSNNKLVGSILPGFNGLVNLYVLDLSFNDISGAIPDLSGMSNLESLDLSHNYLTGAIPPSLTRLHFLSSFNVAYNNLSVQIPTEGQFDTLNNPSIYMDNYYLCGPPTKNNCSKEEPNPYPKRDDNNETHETIWLYLGMGSGFVIGFWGVYVMLLFRRSWRIAYFQMTDKLFDDIYVMVVLSWRWLNEKIGRQRPIS</sequence>
<protein>
    <submittedName>
        <fullName evidence="14">Phytosulfokine receptor 1</fullName>
    </submittedName>
</protein>
<evidence type="ECO:0000256" key="12">
    <source>
        <dbReference type="SAM" id="Phobius"/>
    </source>
</evidence>
<dbReference type="PRINTS" id="PR00019">
    <property type="entry name" value="LEURICHRPT"/>
</dbReference>
<evidence type="ECO:0000256" key="7">
    <source>
        <dbReference type="ARBA" id="ARBA00022737"/>
    </source>
</evidence>
<dbReference type="FunFam" id="3.80.10.10:FF:000213">
    <property type="entry name" value="Tyrosine-sulfated glycopeptide receptor 1"/>
    <property type="match status" value="2"/>
</dbReference>
<evidence type="ECO:0000256" key="8">
    <source>
        <dbReference type="ARBA" id="ARBA00022989"/>
    </source>
</evidence>
<dbReference type="PANTHER" id="PTHR27000:SF711">
    <property type="entry name" value="PROTEIN KINASE DOMAIN-CONTAINING PROTEIN"/>
    <property type="match status" value="1"/>
</dbReference>
<evidence type="ECO:0000256" key="11">
    <source>
        <dbReference type="ARBA" id="ARBA00023180"/>
    </source>
</evidence>
<gene>
    <name evidence="14" type="ORF">ACMD2_15366</name>
</gene>
<dbReference type="InterPro" id="IPR032675">
    <property type="entry name" value="LRR_dom_sf"/>
</dbReference>